<organism evidence="8 9">
    <name type="scientific">Zygosaccharomyces rouxii</name>
    <dbReference type="NCBI Taxonomy" id="4956"/>
    <lineage>
        <taxon>Eukaryota</taxon>
        <taxon>Fungi</taxon>
        <taxon>Dikarya</taxon>
        <taxon>Ascomycota</taxon>
        <taxon>Saccharomycotina</taxon>
        <taxon>Saccharomycetes</taxon>
        <taxon>Saccharomycetales</taxon>
        <taxon>Saccharomycetaceae</taxon>
        <taxon>Zygosaccharomyces</taxon>
    </lineage>
</organism>
<feature type="compositionally biased region" description="Basic and acidic residues" evidence="6">
    <location>
        <begin position="111"/>
        <end position="121"/>
    </location>
</feature>
<keyword evidence="4 7" id="KW-0472">Membrane</keyword>
<evidence type="ECO:0000256" key="3">
    <source>
        <dbReference type="ARBA" id="ARBA00022989"/>
    </source>
</evidence>
<dbReference type="PANTHER" id="PTHR37278:SF1">
    <property type="entry name" value="AUTOPHAGY-RELATED PROTEIN 33-RELATED"/>
    <property type="match status" value="1"/>
</dbReference>
<reference evidence="8 9" key="1">
    <citation type="submission" date="2016-08" db="EMBL/GenBank/DDBJ databases">
        <title>Draft genome sequence of allopolyploid Zygosaccharomyces rouxii.</title>
        <authorList>
            <person name="Watanabe J."/>
            <person name="Uehara K."/>
            <person name="Mogi Y."/>
            <person name="Tsukioka Y."/>
        </authorList>
    </citation>
    <scope>NUCLEOTIDE SEQUENCE [LARGE SCALE GENOMIC DNA]</scope>
    <source>
        <strain evidence="8 9">NBRC 110957</strain>
    </source>
</reference>
<name>A0A1Q3A9I8_ZYGRO</name>
<keyword evidence="3 7" id="KW-1133">Transmembrane helix</keyword>
<evidence type="ECO:0000256" key="6">
    <source>
        <dbReference type="SAM" id="MobiDB-lite"/>
    </source>
</evidence>
<comment type="subcellular location">
    <subcellularLocation>
        <location evidence="1">Membrane</location>
        <topology evidence="1">Multi-pass membrane protein</topology>
    </subcellularLocation>
</comment>
<accession>A0A1Q3A9I8</accession>
<dbReference type="PANTHER" id="PTHR37278">
    <property type="entry name" value="AUTOPHAGY-RELATED PROTEIN 33-RELATED"/>
    <property type="match status" value="1"/>
</dbReference>
<evidence type="ECO:0008006" key="10">
    <source>
        <dbReference type="Google" id="ProtNLM"/>
    </source>
</evidence>
<dbReference type="Proteomes" id="UP000187013">
    <property type="component" value="Unassembled WGS sequence"/>
</dbReference>
<evidence type="ECO:0000256" key="2">
    <source>
        <dbReference type="ARBA" id="ARBA00022692"/>
    </source>
</evidence>
<protein>
    <recommendedName>
        <fullName evidence="10">Autophagy-related protein 33</fullName>
    </recommendedName>
</protein>
<evidence type="ECO:0000256" key="7">
    <source>
        <dbReference type="SAM" id="Phobius"/>
    </source>
</evidence>
<dbReference type="GO" id="GO:0005741">
    <property type="term" value="C:mitochondrial outer membrane"/>
    <property type="evidence" value="ECO:0007669"/>
    <property type="project" value="TreeGrafter"/>
</dbReference>
<feature type="transmembrane region" description="Helical" evidence="7">
    <location>
        <begin position="183"/>
        <end position="203"/>
    </location>
</feature>
<dbReference type="GO" id="GO:0016236">
    <property type="term" value="P:macroautophagy"/>
    <property type="evidence" value="ECO:0007669"/>
    <property type="project" value="TreeGrafter"/>
</dbReference>
<feature type="transmembrane region" description="Helical" evidence="7">
    <location>
        <begin position="12"/>
        <end position="33"/>
    </location>
</feature>
<dbReference type="InterPro" id="IPR051668">
    <property type="entry name" value="ATG33"/>
</dbReference>
<evidence type="ECO:0000313" key="8">
    <source>
        <dbReference type="EMBL" id="GAV52348.1"/>
    </source>
</evidence>
<evidence type="ECO:0000313" key="9">
    <source>
        <dbReference type="Proteomes" id="UP000187013"/>
    </source>
</evidence>
<dbReference type="OrthoDB" id="5336366at2759"/>
<proteinExistence type="inferred from homology"/>
<dbReference type="AlphaFoldDB" id="A0A1Q3A9I8"/>
<comment type="caution">
    <text evidence="8">The sequence shown here is derived from an EMBL/GenBank/DDBJ whole genome shotgun (WGS) entry which is preliminary data.</text>
</comment>
<feature type="transmembrane region" description="Helical" evidence="7">
    <location>
        <begin position="79"/>
        <end position="97"/>
    </location>
</feature>
<feature type="region of interest" description="Disordered" evidence="6">
    <location>
        <begin position="111"/>
        <end position="154"/>
    </location>
</feature>
<comment type="similarity">
    <text evidence="5">Belongs to the ATG33 family.</text>
</comment>
<evidence type="ECO:0000256" key="1">
    <source>
        <dbReference type="ARBA" id="ARBA00004141"/>
    </source>
</evidence>
<dbReference type="GO" id="GO:0000422">
    <property type="term" value="P:autophagy of mitochondrion"/>
    <property type="evidence" value="ECO:0007669"/>
    <property type="project" value="TreeGrafter"/>
</dbReference>
<sequence length="206" mass="21499">MSVCLGVTKGIAVSSLGIYAGILTTGTICTYMVPLDVITKHLRSVVCRVGEAASALGILSTGFFSLSYFGAPSHLRHPYLIYSALVAPASALYLWAISRCNHKCHAKSKLAEEGKTSEDKQGQSPPLGDSVVDLGADPKVPSGHPPVKEGAKCPMGSAVVTDEPADKDLARPPACQSKFAKHLAVVTCFAIVGFLQSVIGVYGEPA</sequence>
<feature type="transmembrane region" description="Helical" evidence="7">
    <location>
        <begin position="45"/>
        <end position="67"/>
    </location>
</feature>
<gene>
    <name evidence="8" type="ORF">ZYGR_0AG03390</name>
</gene>
<evidence type="ECO:0000256" key="4">
    <source>
        <dbReference type="ARBA" id="ARBA00023136"/>
    </source>
</evidence>
<keyword evidence="2 7" id="KW-0812">Transmembrane</keyword>
<evidence type="ECO:0000256" key="5">
    <source>
        <dbReference type="ARBA" id="ARBA00038013"/>
    </source>
</evidence>
<dbReference type="EMBL" id="BDGX01000033">
    <property type="protein sequence ID" value="GAV52348.1"/>
    <property type="molecule type" value="Genomic_DNA"/>
</dbReference>